<evidence type="ECO:0000256" key="8">
    <source>
        <dbReference type="ARBA" id="ARBA00053284"/>
    </source>
</evidence>
<dbReference type="PANTHER" id="PTHR13031:SF0">
    <property type="entry name" value="RIBONUCLEASE P PROTEIN SUBUNIT P30"/>
    <property type="match status" value="1"/>
</dbReference>
<name>A0A8D0C4Q9_SALMN</name>
<dbReference type="InterPro" id="IPR016195">
    <property type="entry name" value="Pol/histidinol_Pase-like"/>
</dbReference>
<dbReference type="SUPFAM" id="SSF89550">
    <property type="entry name" value="PHP domain-like"/>
    <property type="match status" value="1"/>
</dbReference>
<comment type="subcellular location">
    <subcellularLocation>
        <location evidence="1">Nucleus</location>
        <location evidence="1">Nucleolus</location>
    </subcellularLocation>
</comment>
<dbReference type="OMA" id="CYGPGIT"/>
<dbReference type="PANTHER" id="PTHR13031">
    <property type="entry name" value="RIBONUCLEASE P SUBUNIT P30"/>
    <property type="match status" value="1"/>
</dbReference>
<evidence type="ECO:0000256" key="3">
    <source>
        <dbReference type="ARBA" id="ARBA00022552"/>
    </source>
</evidence>
<evidence type="ECO:0000256" key="4">
    <source>
        <dbReference type="ARBA" id="ARBA00022553"/>
    </source>
</evidence>
<organism evidence="13 14">
    <name type="scientific">Salvator merianae</name>
    <name type="common">Argentine black and white tegu</name>
    <name type="synonym">Tupinambis merianae</name>
    <dbReference type="NCBI Taxonomy" id="96440"/>
    <lineage>
        <taxon>Eukaryota</taxon>
        <taxon>Metazoa</taxon>
        <taxon>Chordata</taxon>
        <taxon>Craniata</taxon>
        <taxon>Vertebrata</taxon>
        <taxon>Euteleostomi</taxon>
        <taxon>Lepidosauria</taxon>
        <taxon>Squamata</taxon>
        <taxon>Bifurcata</taxon>
        <taxon>Unidentata</taxon>
        <taxon>Episquamata</taxon>
        <taxon>Laterata</taxon>
        <taxon>Teiioidea</taxon>
        <taxon>Teiidae</taxon>
        <taxon>Salvator</taxon>
    </lineage>
</organism>
<accession>A0A8D0C4Q9</accession>
<keyword evidence="6" id="KW-0007">Acetylation</keyword>
<proteinExistence type="inferred from homology"/>
<dbReference type="GO" id="GO:0001682">
    <property type="term" value="P:tRNA 5'-leader removal"/>
    <property type="evidence" value="ECO:0007669"/>
    <property type="project" value="Ensembl"/>
</dbReference>
<comment type="similarity">
    <text evidence="2">Belongs to the eukaryotic/archaeal RNase P protein component 3 family.</text>
</comment>
<dbReference type="GO" id="GO:0006364">
    <property type="term" value="P:rRNA processing"/>
    <property type="evidence" value="ECO:0007669"/>
    <property type="project" value="UniProtKB-KW"/>
</dbReference>
<evidence type="ECO:0000256" key="1">
    <source>
        <dbReference type="ARBA" id="ARBA00004604"/>
    </source>
</evidence>
<keyword evidence="7" id="KW-0539">Nucleus</keyword>
<reference evidence="13" key="1">
    <citation type="submission" date="2025-08" db="UniProtKB">
        <authorList>
            <consortium name="Ensembl"/>
        </authorList>
    </citation>
    <scope>IDENTIFICATION</scope>
</reference>
<sequence length="304" mass="33635">MKGEGGRKTTTPRMQHEVRAFETVLCRVVLYTTCGFNMAGFVDLNLPHLPETESLQKLIEAAAHLGYSTVAINYIVDYEEKKKDIVKPVSPAELFPVLPLVQGKSKPIKILSRLTLVVSDPSHCNILRATSTNIKFYDIFAVYPKNGKLFHVACTTLDVDLICINVTEKLPFYIKRPSVNVAMDRGIYFELIYVPAIKDSTMRRYTVSNALSLMQICRGKNIVISSGAEKPLQLRGPYDVANLGWLFGLSENCAKAAVSTNGRGVLLHGETRKTASGVVYTKKKPRPPEDDSVSTPVSKKAKTV</sequence>
<keyword evidence="14" id="KW-1185">Reference proteome</keyword>
<evidence type="ECO:0000313" key="13">
    <source>
        <dbReference type="Ensembl" id="ENSSMRP00000017213.1"/>
    </source>
</evidence>
<evidence type="ECO:0000256" key="6">
    <source>
        <dbReference type="ARBA" id="ARBA00022990"/>
    </source>
</evidence>
<keyword evidence="3" id="KW-0698">rRNA processing</keyword>
<keyword evidence="4" id="KW-0597">Phosphoprotein</keyword>
<dbReference type="FunFam" id="3.20.20.140:FF:000031">
    <property type="entry name" value="ribonuclease P protein subunit p30"/>
    <property type="match status" value="1"/>
</dbReference>
<dbReference type="GO" id="GO:0033204">
    <property type="term" value="F:ribonuclease P RNA binding"/>
    <property type="evidence" value="ECO:0007669"/>
    <property type="project" value="Ensembl"/>
</dbReference>
<dbReference type="GO" id="GO:0004526">
    <property type="term" value="F:ribonuclease P activity"/>
    <property type="evidence" value="ECO:0007669"/>
    <property type="project" value="Ensembl"/>
</dbReference>
<reference evidence="13" key="2">
    <citation type="submission" date="2025-09" db="UniProtKB">
        <authorList>
            <consortium name="Ensembl"/>
        </authorList>
    </citation>
    <scope>IDENTIFICATION</scope>
</reference>
<dbReference type="Pfam" id="PF01876">
    <property type="entry name" value="RNase_P_p30"/>
    <property type="match status" value="1"/>
</dbReference>
<evidence type="ECO:0000313" key="14">
    <source>
        <dbReference type="Proteomes" id="UP000694421"/>
    </source>
</evidence>
<comment type="function">
    <text evidence="8">Component of ribonuclease P, a ribonucleoprotein complex that generates mature tRNA molecules by cleaving their 5'-ends. Also a component of the MRP ribonuclease complex, which cleaves pre-rRNA sequences.</text>
</comment>
<evidence type="ECO:0000256" key="9">
    <source>
        <dbReference type="ARBA" id="ARBA00065838"/>
    </source>
</evidence>
<protein>
    <recommendedName>
        <fullName evidence="10">Ribonuclease P protein subunit p30</fullName>
    </recommendedName>
    <alternativeName>
        <fullName evidence="11">RNase P subunit 2</fullName>
    </alternativeName>
</protein>
<dbReference type="Proteomes" id="UP000694421">
    <property type="component" value="Unplaced"/>
</dbReference>
<keyword evidence="5" id="KW-0819">tRNA processing</keyword>
<dbReference type="GeneTree" id="ENSGT00390000000883"/>
<evidence type="ECO:0000256" key="2">
    <source>
        <dbReference type="ARBA" id="ARBA00007331"/>
    </source>
</evidence>
<dbReference type="GO" id="GO:0000172">
    <property type="term" value="C:ribonuclease MRP complex"/>
    <property type="evidence" value="ECO:0007669"/>
    <property type="project" value="Ensembl"/>
</dbReference>
<evidence type="ECO:0000256" key="11">
    <source>
        <dbReference type="ARBA" id="ARBA00075070"/>
    </source>
</evidence>
<evidence type="ECO:0000256" key="5">
    <source>
        <dbReference type="ARBA" id="ARBA00022694"/>
    </source>
</evidence>
<feature type="region of interest" description="Disordered" evidence="12">
    <location>
        <begin position="277"/>
        <end position="304"/>
    </location>
</feature>
<dbReference type="GO" id="GO:0005655">
    <property type="term" value="C:nucleolar ribonuclease P complex"/>
    <property type="evidence" value="ECO:0007669"/>
    <property type="project" value="TreeGrafter"/>
</dbReference>
<evidence type="ECO:0000256" key="12">
    <source>
        <dbReference type="SAM" id="MobiDB-lite"/>
    </source>
</evidence>
<evidence type="ECO:0000256" key="7">
    <source>
        <dbReference type="ARBA" id="ARBA00023242"/>
    </source>
</evidence>
<dbReference type="InterPro" id="IPR002738">
    <property type="entry name" value="RNase_P_p30"/>
</dbReference>
<comment type="subunit">
    <text evidence="9">Component of nuclear RNase P and RNase MRP ribonucleoproteins. RNase P consists of a catalytic RNA moiety and about 10 protein subunits; POP1, POP4, POP5, POP7, RPP14, RPP21, RPP25, RPP30, RPP38 and RPP40. Within the RNase P complex, POP1, POP7 and RPP25 form the 'finger' subcomplex, POP5, RPP14, RPP40 and homodimeric RPP30 form the 'palm' subcomplex, and RPP21, POP4 and RPP38 form the 'wrist' subcomplex. All subunits of the RNase P complex interact with the catalytic RNA. Several subunits of RNase P are also part of the RNase MRP complex. RNase MRP consists of a catalytic RNA moiety and about 8 protein subunits; POP1, POP7, RPP25, RPP30, RPP38, RPP40 and possibly also POP4 and POP5.</text>
</comment>
<dbReference type="Gene3D" id="3.20.20.140">
    <property type="entry name" value="Metal-dependent hydrolases"/>
    <property type="match status" value="1"/>
</dbReference>
<dbReference type="AlphaFoldDB" id="A0A8D0C4Q9"/>
<evidence type="ECO:0000256" key="10">
    <source>
        <dbReference type="ARBA" id="ARBA00068480"/>
    </source>
</evidence>
<dbReference type="Ensembl" id="ENSSMRT00000020160.1">
    <property type="protein sequence ID" value="ENSSMRP00000017213.1"/>
    <property type="gene ID" value="ENSSMRG00000013417.1"/>
</dbReference>